<dbReference type="Pfam" id="PF03205">
    <property type="entry name" value="MobB"/>
    <property type="match status" value="1"/>
</dbReference>
<dbReference type="EMBL" id="BORT01000003">
    <property type="protein sequence ID" value="GIO46413.1"/>
    <property type="molecule type" value="Genomic_DNA"/>
</dbReference>
<feature type="domain" description="Molybdopterin-guanine dinucleotide biosynthesis protein B (MobB)" evidence="1">
    <location>
        <begin position="6"/>
        <end position="133"/>
    </location>
</feature>
<sequence length="169" mass="19112">MKKPYVCQIVGYKNSGKTTLVCALVERLRAQGCRVAVVKHDAHDFEMDHPGTDSYRHRAAGASAIALVSQRKTAVILEEETPLGKLIEDFSAYDIILVEGYKREGYPKLVMVRKAEDKELIQSLENVTGVVSWLPAEQIFSGGQKGREHVTLFDKDEHERIADWMLRLR</sequence>
<evidence type="ECO:0000259" key="1">
    <source>
        <dbReference type="Pfam" id="PF03205"/>
    </source>
</evidence>
<dbReference type="InterPro" id="IPR027417">
    <property type="entry name" value="P-loop_NTPase"/>
</dbReference>
<proteinExistence type="predicted"/>
<dbReference type="PANTHER" id="PTHR40072:SF1">
    <property type="entry name" value="MOLYBDOPTERIN-GUANINE DINUCLEOTIDE BIOSYNTHESIS ADAPTER PROTEIN"/>
    <property type="match status" value="1"/>
</dbReference>
<dbReference type="RefSeq" id="WP_212977432.1">
    <property type="nucleotide sequence ID" value="NZ_AP025343.1"/>
</dbReference>
<gene>
    <name evidence="2" type="ORF">J34TS1_11780</name>
</gene>
<dbReference type="PANTHER" id="PTHR40072">
    <property type="entry name" value="MOLYBDOPTERIN-GUANINE DINUCLEOTIDE BIOSYNTHESIS ADAPTER PROTEIN-RELATED"/>
    <property type="match status" value="1"/>
</dbReference>
<dbReference type="NCBIfam" id="TIGR00176">
    <property type="entry name" value="mobB"/>
    <property type="match status" value="1"/>
</dbReference>
<dbReference type="GO" id="GO:0006777">
    <property type="term" value="P:Mo-molybdopterin cofactor biosynthetic process"/>
    <property type="evidence" value="ECO:0007669"/>
    <property type="project" value="InterPro"/>
</dbReference>
<dbReference type="Gene3D" id="3.40.50.300">
    <property type="entry name" value="P-loop containing nucleotide triphosphate hydrolases"/>
    <property type="match status" value="1"/>
</dbReference>
<dbReference type="Proteomes" id="UP000682811">
    <property type="component" value="Unassembled WGS sequence"/>
</dbReference>
<evidence type="ECO:0000313" key="2">
    <source>
        <dbReference type="EMBL" id="GIO46413.1"/>
    </source>
</evidence>
<dbReference type="SUPFAM" id="SSF52540">
    <property type="entry name" value="P-loop containing nucleoside triphosphate hydrolases"/>
    <property type="match status" value="1"/>
</dbReference>
<reference evidence="2 3" key="1">
    <citation type="submission" date="2021-03" db="EMBL/GenBank/DDBJ databases">
        <title>Antimicrobial resistance genes in bacteria isolated from Japanese honey, and their potential for conferring macrolide and lincosamide resistance in the American foulbrood pathogen Paenibacillus larvae.</title>
        <authorList>
            <person name="Okamoto M."/>
            <person name="Kumagai M."/>
            <person name="Kanamori H."/>
            <person name="Takamatsu D."/>
        </authorList>
    </citation>
    <scope>NUCLEOTIDE SEQUENCE [LARGE SCALE GENOMIC DNA]</scope>
    <source>
        <strain evidence="2 3">J34TS1</strain>
    </source>
</reference>
<dbReference type="InterPro" id="IPR004435">
    <property type="entry name" value="MobB_dom"/>
</dbReference>
<dbReference type="InterPro" id="IPR052539">
    <property type="entry name" value="MGD_biosynthesis_adapter"/>
</dbReference>
<organism evidence="2 3">
    <name type="scientific">Paenibacillus azoreducens</name>
    <dbReference type="NCBI Taxonomy" id="116718"/>
    <lineage>
        <taxon>Bacteria</taxon>
        <taxon>Bacillati</taxon>
        <taxon>Bacillota</taxon>
        <taxon>Bacilli</taxon>
        <taxon>Bacillales</taxon>
        <taxon>Paenibacillaceae</taxon>
        <taxon>Paenibacillus</taxon>
    </lineage>
</organism>
<keyword evidence="3" id="KW-1185">Reference proteome</keyword>
<protein>
    <submittedName>
        <fullName evidence="2">Molybdopterin-guanine dinucleotide biosynthesis protein MobB</fullName>
    </submittedName>
</protein>
<name>A0A919YC24_9BACL</name>
<dbReference type="AlphaFoldDB" id="A0A919YC24"/>
<evidence type="ECO:0000313" key="3">
    <source>
        <dbReference type="Proteomes" id="UP000682811"/>
    </source>
</evidence>
<accession>A0A919YC24</accession>
<dbReference type="GO" id="GO:0005525">
    <property type="term" value="F:GTP binding"/>
    <property type="evidence" value="ECO:0007669"/>
    <property type="project" value="InterPro"/>
</dbReference>
<comment type="caution">
    <text evidence="2">The sequence shown here is derived from an EMBL/GenBank/DDBJ whole genome shotgun (WGS) entry which is preliminary data.</text>
</comment>
<dbReference type="CDD" id="cd03116">
    <property type="entry name" value="MobB"/>
    <property type="match status" value="1"/>
</dbReference>